<evidence type="ECO:0000256" key="1">
    <source>
        <dbReference type="SAM" id="Phobius"/>
    </source>
</evidence>
<accession>A0ABU6K5N2</accession>
<evidence type="ECO:0000313" key="5">
    <source>
        <dbReference type="Proteomes" id="UP001331561"/>
    </source>
</evidence>
<keyword evidence="1" id="KW-0472">Membrane</keyword>
<keyword evidence="1" id="KW-1133">Transmembrane helix</keyword>
<feature type="transmembrane region" description="Helical" evidence="1">
    <location>
        <begin position="222"/>
        <end position="239"/>
    </location>
</feature>
<dbReference type="Proteomes" id="UP001331561">
    <property type="component" value="Unassembled WGS sequence"/>
</dbReference>
<dbReference type="Pfam" id="PF07589">
    <property type="entry name" value="PEP-CTERM"/>
    <property type="match status" value="1"/>
</dbReference>
<name>A0ABU6K5N2_9RHOO</name>
<reference evidence="4 5" key="1">
    <citation type="submission" date="2024-01" db="EMBL/GenBank/DDBJ databases">
        <title>Uliginosibacterium soil sp. nov.</title>
        <authorList>
            <person name="Lv Y."/>
        </authorList>
    </citation>
    <scope>NUCLEOTIDE SEQUENCE [LARGE SCALE GENOMIC DNA]</scope>
    <source>
        <strain evidence="4 5">H3</strain>
    </source>
</reference>
<evidence type="ECO:0000259" key="3">
    <source>
        <dbReference type="Pfam" id="PF07589"/>
    </source>
</evidence>
<evidence type="ECO:0000313" key="4">
    <source>
        <dbReference type="EMBL" id="MEC5386782.1"/>
    </source>
</evidence>
<keyword evidence="2" id="KW-0732">Signal</keyword>
<feature type="signal peptide" evidence="2">
    <location>
        <begin position="1"/>
        <end position="24"/>
    </location>
</feature>
<organism evidence="4 5">
    <name type="scientific">Uliginosibacterium silvisoli</name>
    <dbReference type="NCBI Taxonomy" id="3114758"/>
    <lineage>
        <taxon>Bacteria</taxon>
        <taxon>Pseudomonadati</taxon>
        <taxon>Pseudomonadota</taxon>
        <taxon>Betaproteobacteria</taxon>
        <taxon>Rhodocyclales</taxon>
        <taxon>Zoogloeaceae</taxon>
        <taxon>Uliginosibacterium</taxon>
    </lineage>
</organism>
<feature type="domain" description="Ice-binding protein C-terminal" evidence="3">
    <location>
        <begin position="217"/>
        <end position="242"/>
    </location>
</feature>
<sequence>MILKKVTAVFVALTMTTLTASALAATSNDGFDNGLGAWTHLGDVSVQADAFLGNSALLTTASRGADDFPAVAGAFNFSGVAAVGSAEIEGSLGLATGVLDPDLDNFVFASEGSVMYKTFSVLQGERLGFLWDFQTNESASLQGGDYAFVSINGEITRLDDTSSELKVSNVFARQTWYGLFNHTFTSDGVVTVGFGVVDVGDSAVSSALLIDNVFIAAVPEPGMGLLMSLGLGVLGLAGIRRRK</sequence>
<dbReference type="NCBIfam" id="TIGR02595">
    <property type="entry name" value="PEP_CTERM"/>
    <property type="match status" value="1"/>
</dbReference>
<dbReference type="RefSeq" id="WP_327599741.1">
    <property type="nucleotide sequence ID" value="NZ_JAYXHS010000002.1"/>
</dbReference>
<protein>
    <submittedName>
        <fullName evidence="4">PEP-CTERM sorting domain-containing protein</fullName>
    </submittedName>
</protein>
<proteinExistence type="predicted"/>
<keyword evidence="5" id="KW-1185">Reference proteome</keyword>
<dbReference type="EMBL" id="JAYXHS010000002">
    <property type="protein sequence ID" value="MEC5386782.1"/>
    <property type="molecule type" value="Genomic_DNA"/>
</dbReference>
<gene>
    <name evidence="4" type="ORF">VVD49_13690</name>
</gene>
<comment type="caution">
    <text evidence="4">The sequence shown here is derived from an EMBL/GenBank/DDBJ whole genome shotgun (WGS) entry which is preliminary data.</text>
</comment>
<evidence type="ECO:0000256" key="2">
    <source>
        <dbReference type="SAM" id="SignalP"/>
    </source>
</evidence>
<feature type="chain" id="PRO_5046747790" evidence="2">
    <location>
        <begin position="25"/>
        <end position="243"/>
    </location>
</feature>
<keyword evidence="1" id="KW-0812">Transmembrane</keyword>
<dbReference type="InterPro" id="IPR013424">
    <property type="entry name" value="Ice-binding_C"/>
</dbReference>